<reference evidence="3" key="1">
    <citation type="submission" date="2006-12" db="EMBL/GenBank/DDBJ databases">
        <title>Complete sequence of Pyrobaculum islandicum DSM 4184.</title>
        <authorList>
            <person name="Copeland A."/>
            <person name="Lucas S."/>
            <person name="Lapidus A."/>
            <person name="Barry K."/>
            <person name="Detter J.C."/>
            <person name="Glavina del Rio T."/>
            <person name="Dalin E."/>
            <person name="Tice H."/>
            <person name="Pitluck S."/>
            <person name="Meincke L."/>
            <person name="Brettin T."/>
            <person name="Bruce D."/>
            <person name="Han C."/>
            <person name="Tapia R."/>
            <person name="Gilna P."/>
            <person name="Schmutz J."/>
            <person name="Larimer F."/>
            <person name="Land M."/>
            <person name="Hauser L."/>
            <person name="Kyrpides N."/>
            <person name="Mikhailova N."/>
            <person name="Cozen A.E."/>
            <person name="Fitz-Gibbon S.T."/>
            <person name="House C.H."/>
            <person name="Saltikov C."/>
            <person name="Lowe T."/>
            <person name="Richardson P."/>
        </authorList>
    </citation>
    <scope>NUCLEOTIDE SEQUENCE [LARGE SCALE GENOMIC DNA]</scope>
    <source>
        <strain evidence="3">DSM 4184</strain>
    </source>
</reference>
<protein>
    <submittedName>
        <fullName evidence="3">Isochorismatase hydrolase</fullName>
    </submittedName>
</protein>
<organism evidence="3 4">
    <name type="scientific">Pyrobaculum islandicum (strain DSM 4184 / JCM 9189 / GEO3)</name>
    <dbReference type="NCBI Taxonomy" id="384616"/>
    <lineage>
        <taxon>Archaea</taxon>
        <taxon>Thermoproteota</taxon>
        <taxon>Thermoprotei</taxon>
        <taxon>Thermoproteales</taxon>
        <taxon>Thermoproteaceae</taxon>
        <taxon>Pyrobaculum</taxon>
    </lineage>
</organism>
<keyword evidence="1 3" id="KW-0378">Hydrolase</keyword>
<dbReference type="KEGG" id="pis:Pisl_0413"/>
<keyword evidence="4" id="KW-1185">Reference proteome</keyword>
<feature type="domain" description="Isochorismatase-like" evidence="2">
    <location>
        <begin position="25"/>
        <end position="185"/>
    </location>
</feature>
<dbReference type="RefSeq" id="WP_011762168.1">
    <property type="nucleotide sequence ID" value="NC_008701.1"/>
</dbReference>
<dbReference type="OrthoDB" id="9194at2157"/>
<dbReference type="InterPro" id="IPR036380">
    <property type="entry name" value="Isochorismatase-like_sf"/>
</dbReference>
<dbReference type="EMBL" id="CP000504">
    <property type="protein sequence ID" value="ABL87591.1"/>
    <property type="molecule type" value="Genomic_DNA"/>
</dbReference>
<dbReference type="GO" id="GO:0016787">
    <property type="term" value="F:hydrolase activity"/>
    <property type="evidence" value="ECO:0007669"/>
    <property type="project" value="UniProtKB-KW"/>
</dbReference>
<name>A1RRK9_PYRIL</name>
<dbReference type="HOGENOM" id="CLU_068979_8_4_2"/>
<proteinExistence type="predicted"/>
<evidence type="ECO:0000259" key="2">
    <source>
        <dbReference type="Pfam" id="PF00857"/>
    </source>
</evidence>
<dbReference type="PANTHER" id="PTHR43540">
    <property type="entry name" value="PEROXYUREIDOACRYLATE/UREIDOACRYLATE AMIDOHYDROLASE-RELATED"/>
    <property type="match status" value="1"/>
</dbReference>
<dbReference type="Proteomes" id="UP000002595">
    <property type="component" value="Chromosome"/>
</dbReference>
<sequence>MLPDYVRVPRVNIVDRVSIPSKRAAVIVVDMQNDFAHPNGRLYAPSSREIIPRIVSLLERARRSGVRVIYTKDTHYGDDPVEFPIWGPHVIRGTWGWEIVDELKPREGDIVVEKMRYDAFFGTPLDHILRMYGVQHLVVTGTVANICVLHTVASARLRLYDVVVPVDAVAALNEFDYAAALRQMDFLYRVTLTKTDGVEFV</sequence>
<dbReference type="InterPro" id="IPR050272">
    <property type="entry name" value="Isochorismatase-like_hydrls"/>
</dbReference>
<dbReference type="PANTHER" id="PTHR43540:SF6">
    <property type="entry name" value="ISOCHORISMATASE-LIKE DOMAIN-CONTAINING PROTEIN"/>
    <property type="match status" value="1"/>
</dbReference>
<dbReference type="CDD" id="cd00431">
    <property type="entry name" value="cysteine_hydrolases"/>
    <property type="match status" value="1"/>
</dbReference>
<accession>A1RRK9</accession>
<evidence type="ECO:0000256" key="1">
    <source>
        <dbReference type="ARBA" id="ARBA00022801"/>
    </source>
</evidence>
<dbReference type="AlphaFoldDB" id="A1RRK9"/>
<dbReference type="Pfam" id="PF00857">
    <property type="entry name" value="Isochorismatase"/>
    <property type="match status" value="1"/>
</dbReference>
<dbReference type="InterPro" id="IPR000868">
    <property type="entry name" value="Isochorismatase-like_dom"/>
</dbReference>
<dbReference type="STRING" id="384616.Pisl_0413"/>
<dbReference type="eggNOG" id="arCOG01943">
    <property type="taxonomic scope" value="Archaea"/>
</dbReference>
<evidence type="ECO:0000313" key="4">
    <source>
        <dbReference type="Proteomes" id="UP000002595"/>
    </source>
</evidence>
<gene>
    <name evidence="3" type="ordered locus">Pisl_0413</name>
</gene>
<dbReference type="SUPFAM" id="SSF52499">
    <property type="entry name" value="Isochorismatase-like hydrolases"/>
    <property type="match status" value="1"/>
</dbReference>
<evidence type="ECO:0000313" key="3">
    <source>
        <dbReference type="EMBL" id="ABL87591.1"/>
    </source>
</evidence>
<dbReference type="GeneID" id="4616908"/>
<dbReference type="Gene3D" id="3.40.50.850">
    <property type="entry name" value="Isochorismatase-like"/>
    <property type="match status" value="1"/>
</dbReference>